<comment type="subcellular location">
    <subcellularLocation>
        <location evidence="1">Cell membrane</location>
        <topology evidence="1">Multi-pass membrane protein</topology>
    </subcellularLocation>
</comment>
<dbReference type="PANTHER" id="PTHR33281:SF19">
    <property type="entry name" value="VOLTAGE-DEPENDENT ANION CHANNEL-FORMING PROTEIN YNEE"/>
    <property type="match status" value="1"/>
</dbReference>
<keyword evidence="4 9" id="KW-0812">Transmembrane</keyword>
<sequence>MLLNKKISIWYFISLIKSQLLLISMFAVLIGILDMLPAFQKISLPLSIPALVGTAVSLLLAFRTSQSYERWWEARMVWGAIVNDSRTLVRQIIQALPQHQEAAVKQFAKRQIIWNYALGESLRKLNFSDKVQTYLNQHHIDAVNIPNALLDAHSLQAKELAEQRLITEFRLIQINETIARLCDHMGKCERLKNTVFPRSYSILVHVLIYVFAVILPFGLDDAQFPQVFIEILVTILVPTLFIAIEKTAIVMQDPFENSPVDTPMTSLAQTIEINILQMIGAQQVPQKKRNPLYYEM</sequence>
<dbReference type="OrthoDB" id="445589at2"/>
<dbReference type="RefSeq" id="WP_070905051.1">
    <property type="nucleotide sequence ID" value="NZ_CP016378.1"/>
</dbReference>
<keyword evidence="2" id="KW-0813">Transport</keyword>
<dbReference type="AlphaFoldDB" id="A0A1T3FK43"/>
<dbReference type="Proteomes" id="UP000188947">
    <property type="component" value="Unassembled WGS sequence"/>
</dbReference>
<dbReference type="EMBL" id="MPOG01000008">
    <property type="protein sequence ID" value="OOH95991.1"/>
    <property type="molecule type" value="Genomic_DNA"/>
</dbReference>
<dbReference type="GO" id="GO:0005886">
    <property type="term" value="C:plasma membrane"/>
    <property type="evidence" value="ECO:0007669"/>
    <property type="project" value="UniProtKB-SubCell"/>
</dbReference>
<feature type="transmembrane region" description="Helical" evidence="9">
    <location>
        <begin position="9"/>
        <end position="30"/>
    </location>
</feature>
<reference evidence="10 11" key="1">
    <citation type="submission" date="2016-11" db="EMBL/GenBank/DDBJ databases">
        <title>Genome sequence and comparative genomic analysis of clinical strain Elizabethkingia meningoseptica 61421 PRCM.</title>
        <authorList>
            <person name="Wang M."/>
            <person name="Hu S."/>
            <person name="Cao L."/>
            <person name="Jiang T."/>
            <person name="Zhou Y."/>
            <person name="Ming D."/>
        </authorList>
    </citation>
    <scope>NUCLEOTIDE SEQUENCE [LARGE SCALE GENOMIC DNA]</scope>
    <source>
        <strain evidence="10 11">61421 PRCM</strain>
    </source>
</reference>
<evidence type="ECO:0000256" key="4">
    <source>
        <dbReference type="ARBA" id="ARBA00022692"/>
    </source>
</evidence>
<keyword evidence="7 9" id="KW-0472">Membrane</keyword>
<dbReference type="InterPro" id="IPR044669">
    <property type="entry name" value="YneE/VCCN1/2-like"/>
</dbReference>
<keyword evidence="11" id="KW-1185">Reference proteome</keyword>
<name>A0A1T3FK43_ELIME</name>
<comment type="caution">
    <text evidence="10">The sequence shown here is derived from an EMBL/GenBank/DDBJ whole genome shotgun (WGS) entry which is preliminary data.</text>
</comment>
<protein>
    <recommendedName>
        <fullName evidence="12">Bestrophin</fullName>
    </recommendedName>
</protein>
<evidence type="ECO:0008006" key="12">
    <source>
        <dbReference type="Google" id="ProtNLM"/>
    </source>
</evidence>
<dbReference type="STRING" id="238.BBD35_15685"/>
<evidence type="ECO:0000256" key="3">
    <source>
        <dbReference type="ARBA" id="ARBA00022475"/>
    </source>
</evidence>
<comment type="similarity">
    <text evidence="8">Belongs to the anion channel-forming bestrophin (TC 1.A.46) family.</text>
</comment>
<gene>
    <name evidence="10" type="ORF">BMF97_06425</name>
</gene>
<keyword evidence="6" id="KW-0406">Ion transport</keyword>
<evidence type="ECO:0000256" key="5">
    <source>
        <dbReference type="ARBA" id="ARBA00022989"/>
    </source>
</evidence>
<evidence type="ECO:0000256" key="1">
    <source>
        <dbReference type="ARBA" id="ARBA00004651"/>
    </source>
</evidence>
<organism evidence="10 11">
    <name type="scientific">Elizabethkingia meningoseptica</name>
    <name type="common">Chryseobacterium meningosepticum</name>
    <dbReference type="NCBI Taxonomy" id="238"/>
    <lineage>
        <taxon>Bacteria</taxon>
        <taxon>Pseudomonadati</taxon>
        <taxon>Bacteroidota</taxon>
        <taxon>Flavobacteriia</taxon>
        <taxon>Flavobacteriales</taxon>
        <taxon>Weeksellaceae</taxon>
        <taxon>Elizabethkingia</taxon>
    </lineage>
</organism>
<keyword evidence="3" id="KW-1003">Cell membrane</keyword>
<evidence type="ECO:0000256" key="6">
    <source>
        <dbReference type="ARBA" id="ARBA00023065"/>
    </source>
</evidence>
<accession>A0A1T3FK43</accession>
<dbReference type="PANTHER" id="PTHR33281">
    <property type="entry name" value="UPF0187 PROTEIN YNEE"/>
    <property type="match status" value="1"/>
</dbReference>
<dbReference type="eggNOG" id="COG3781">
    <property type="taxonomic scope" value="Bacteria"/>
</dbReference>
<evidence type="ECO:0000313" key="10">
    <source>
        <dbReference type="EMBL" id="OOH95991.1"/>
    </source>
</evidence>
<evidence type="ECO:0000256" key="2">
    <source>
        <dbReference type="ARBA" id="ARBA00022448"/>
    </source>
</evidence>
<feature type="transmembrane region" description="Helical" evidence="9">
    <location>
        <begin position="225"/>
        <end position="244"/>
    </location>
</feature>
<evidence type="ECO:0000256" key="8">
    <source>
        <dbReference type="ARBA" id="ARBA00034708"/>
    </source>
</evidence>
<evidence type="ECO:0000256" key="7">
    <source>
        <dbReference type="ARBA" id="ARBA00023136"/>
    </source>
</evidence>
<feature type="transmembrane region" description="Helical" evidence="9">
    <location>
        <begin position="42"/>
        <end position="62"/>
    </location>
</feature>
<feature type="transmembrane region" description="Helical" evidence="9">
    <location>
        <begin position="200"/>
        <end position="219"/>
    </location>
</feature>
<proteinExistence type="inferred from homology"/>
<dbReference type="GO" id="GO:0005254">
    <property type="term" value="F:chloride channel activity"/>
    <property type="evidence" value="ECO:0007669"/>
    <property type="project" value="InterPro"/>
</dbReference>
<dbReference type="Pfam" id="PF25539">
    <property type="entry name" value="Bestrophin_2"/>
    <property type="match status" value="1"/>
</dbReference>
<evidence type="ECO:0000256" key="9">
    <source>
        <dbReference type="SAM" id="Phobius"/>
    </source>
</evidence>
<keyword evidence="5 9" id="KW-1133">Transmembrane helix</keyword>
<evidence type="ECO:0000313" key="11">
    <source>
        <dbReference type="Proteomes" id="UP000188947"/>
    </source>
</evidence>